<evidence type="ECO:0000256" key="13">
    <source>
        <dbReference type="SAM" id="MobiDB-lite"/>
    </source>
</evidence>
<dbReference type="GO" id="GO:0005886">
    <property type="term" value="C:plasma membrane"/>
    <property type="evidence" value="ECO:0007669"/>
    <property type="project" value="InterPro"/>
</dbReference>
<feature type="domain" description="Cadherin" evidence="15">
    <location>
        <begin position="1924"/>
        <end position="2028"/>
    </location>
</feature>
<feature type="domain" description="Cadherin" evidence="15">
    <location>
        <begin position="687"/>
        <end position="795"/>
    </location>
</feature>
<evidence type="ECO:0000256" key="4">
    <source>
        <dbReference type="ARBA" id="ARBA00022729"/>
    </source>
</evidence>
<evidence type="ECO:0000256" key="9">
    <source>
        <dbReference type="ARBA" id="ARBA00023136"/>
    </source>
</evidence>
<keyword evidence="9 14" id="KW-0472">Membrane</keyword>
<evidence type="ECO:0000256" key="8">
    <source>
        <dbReference type="ARBA" id="ARBA00022989"/>
    </source>
</evidence>
<dbReference type="Gene3D" id="2.60.40.60">
    <property type="entry name" value="Cadherins"/>
    <property type="match status" value="22"/>
</dbReference>
<keyword evidence="4" id="KW-0732">Signal</keyword>
<dbReference type="PROSITE" id="PS00232">
    <property type="entry name" value="CADHERIN_1"/>
    <property type="match status" value="4"/>
</dbReference>
<keyword evidence="2" id="KW-0245">EGF-like domain</keyword>
<feature type="domain" description="Cadherin" evidence="15">
    <location>
        <begin position="261"/>
        <end position="361"/>
    </location>
</feature>
<sequence>MASSSGGSVVRNCGQILTILVMVLLPCYYCQNLNSPRFLTQPSTVNVSEKATVGDDVMTCQATDDDTGLAGELHFSIIGGTGADTFSINSSTCDVTVANQLDFENITEYDVIIKASDLDPENSTSATLTFTVKIVDVNEHEPTFTNTPASPVPLPEDAETGTTVFTCSVSDEDSDSLPSGQHTFSITGGNTDDKFSLNSSSCALVLVDDLDFEIQAQYNITIQASDLDPTSPRSASTVISIDLTDVNEKPSIQNLPGDPMQIAEDIAMATVIFTCNGRDPDLSGLPHGQLSYSITAGNEDGKFSVNNSTCAVTVSGQLDFESVTLYTLTIQAQDADPADSQSVSRPLIISVTDVNEYTPSFTNTSTLPVEMGEHSSTVTTVFTCNATDQDSATQPSGQLRYSLSGGDGKFSLENNEVCLVTVTQPLDFEAKSTYPLTLTVRDLDLNITRSSTLTFVVTVIDENDRPLLQNTTSMPTVQENSPAGTVLLNCSATDQDNPSLPSGQLNYSLVSGNVDGAFTLVPPCRIATSRSLDHEVRVLYDLEISVTDLDPVDPQTDTHVYTVKVSDINDNTPYFFSVPDNPISLSEDLPLGVPFVNCSGDDNDTSLEPTGQVQFAIIAGNEEGLFTVDNATCNMSLVKPLDFDNGTWSFNITVRIFDLDPLSPRSAEQEYRICVTPVNDHDPTWVEVLPKKTEIAENSPLGTHLGRCSATDGDSPLFPSGHVRYKISAGNKVGLFYLDSFTCDLFINGLLDYEDKKAHNLKILAVDLDPVNGRSSKTMKVKVKVTDENDSGPTCQSSVMTREVPESTAAKDVVMTLNCTDLDTFSRGALRYTALSKSKTLKVERMTGEVVLLKRQDWDNPRKDKEHDLLILVEDNTKPANKTTVTARIIITDSDDIRPDFVQSQYEEFIFENLRRGSTVLTVSATDGDAPDTPASDITYIIDPLSDENERFLLDPVTGAVILKDAIDGDVILMRDFNVFAYSSNQSDRRGKARITIYIEDVNDTGPEFTQDVYHVNVTEETPQNERILRVRAKDYDWGLDGQLRYSIGDGPMEIDTSTGDVRLKNRLNFEASRFYGVSVEAHDLGIPSVTATASILLFVHPTNEGSPVWGNGIRVRVPEDTMPGTTIYQLTARDSDHGLDGVVVFSSLSPLSPSLPFIVHPTGSVTLAAPLDYDSVDSYTIVISASDSSQQPRSATTTVDVIVGDVNDVAPVCRPVPVFVALYPWTGSVIATLDCSDDAAQLSYRIVGGDPEGVFKMDSVSGDVTATAKPSQPQYDVSVEVSDSSNPAMTSSVSVVILVEPELNFTNLPANMTVSEVERVGTVVFTPLACCSYTAVTFELVSGNDNDLFRLHSGTGDVTVVSQLDREMSSQHGHALVVGVRDEGGQTATATLLIDLGDVNDNAPVFHPVFKSFEITELQQVSTPIGQLTATDQDAGINASLTYCLLDSAGGTFSVDRDSGVLTLDRTVDSETDNRSYTLLVVATDGGATPLNATATVQIVVKDSDEYNPQFTNGPGTVTIRENFPLGVIAFVIEAADDDITDVIRYTLSGTGLPFQVLQDTGEVILQSPLDRETVPVYQLQFEAFNNRGDGTNLTVEVQIEDVDDNDPLFSTSVYQFYTPHGTGADVIVGRVNVSDDDIGSNADFFVSIISGNGAGYFILDGLEIKTARPLHYDGVKEFLLTMKAQPAGNASDNYRYSEASVRIEVLPSIAEPKFANSTLRITLPENSAVNTFIFDLDATALGATEGSNGTLRYVMRSGHGYFSVNEDTGVVHVSGVIDYEANKVIPVTVDAKNRDNPSFKDSVLLTVEVVNLNDNAPKPKSPVNQLTVDEDDTVGTLAEQVIFTDADDGVFGEFNITLSVCSHFTIDANSGAVSVIKALNYNNQSVHTCLVTATDAGRPPLSGVTSLVVTVRDVNDNPPWFVSAPYTLNVYENTLPGATLTTVLAVDMDTEERGEVTYTLLSGNTGNTFALNESTGTLILAAHLDATLTSQFVLEVQASDGGSPPLTSNATVSVKVIDVNDHAPVFTVTSVEVTVERLSVPGKEVAVLNATDDDLHDNALISFAITAGDPGGLFFIDRSSGQVTTRASLLDAADTHPLTILATDHGTPPLWNSTTLTIHLNPPSSSLPPNTSHSLLPALHVREDATVDTVVGTIDPSPATAVSQYAIVSGNYKDSFKLVKQGDGTAELRVAGPLNYEERSVFDLLVTLQTPTSGEIQKFVKVFVTDVNDHAPQFADGPFLELYTAEHTTAGHRLWTLSVTDADQSDTSGTLVYEIVSATEAGMLNVTAQGDLVLLVSPDYETVQKVEAVVTVRDSDVTSMSSSSISVTVHILDVTEGQVLELTPAVTYYISTEIPYNTKEGQLVYQLSPEDFKLTSSPGATVTYVSVNTHGPFDVSTVTGEVTVTATEKLADNSTYFQWMVCSINSNGSSQSEMAMLRIDTYDKYRNIVVVEIALDVSTLEAERARLESKLQAMFSSPQRVGIHTILVHGGSARRRLLAARSVILIYVVKDVAADQLHNVKVTKTFLTQDQILQIVQASPDGTPVAALTGGPLPADLVMPYQTGHADRSSVVDDGHLFIIIAVVCVLIVIIIVFIIACLIYRMKRRRKWNVNSDHPTDPLPKGTPLSTPAPAFHIRQDSVLPDDVSTSSGASLVDDDSGVGDSLGSRSLARKSLTPSTGSDASDGIVNDEGTSGVCSRSGSTESVSDTRPSRTRISWNAKKASRSEATAPWKARKPSMSWLPPLPDDPNSARRFSNYCWFDSPYGYGRGNRRMSGKDAEILALGARRDSAVWSSRESSPEISRRSSLYRRRSSSLERPLRLSTSLYPSFDAPNSWYPAPSSTSISSTYTSCNASTASGVSSITSDSSPSRVHTSWLRMREVTPDRVVTHSLTSAGHEVTWKPKRNPAKPIFNEKLEWKAVSTIPKPSPLPRHRKEKQVTKSPDPNWSESVARRSRRPPPETSEGGIKGRDTSSSCLGALDEILAKSFPSRTRLSEPMTATQGLKSEVDSTSSNLGGKPLP</sequence>
<feature type="compositionally biased region" description="Polar residues" evidence="13">
    <location>
        <begin position="2692"/>
        <end position="2718"/>
    </location>
</feature>
<dbReference type="InterPro" id="IPR015919">
    <property type="entry name" value="Cadherin-like_sf"/>
</dbReference>
<feature type="domain" description="Cadherin" evidence="15">
    <location>
        <begin position="1228"/>
        <end position="1312"/>
    </location>
</feature>
<keyword evidence="7" id="KW-0130">Cell adhesion</keyword>
<feature type="domain" description="Cadherin" evidence="15">
    <location>
        <begin position="1822"/>
        <end position="1923"/>
    </location>
</feature>
<evidence type="ECO:0000313" key="16">
    <source>
        <dbReference type="EMBL" id="KAK7101764.1"/>
    </source>
</evidence>
<reference evidence="16 17" key="1">
    <citation type="submission" date="2024-02" db="EMBL/GenBank/DDBJ databases">
        <title>Chromosome-scale genome assembly of the rough periwinkle Littorina saxatilis.</title>
        <authorList>
            <person name="De Jode A."/>
            <person name="Faria R."/>
            <person name="Formenti G."/>
            <person name="Sims Y."/>
            <person name="Smith T.P."/>
            <person name="Tracey A."/>
            <person name="Wood J.M.D."/>
            <person name="Zagrodzka Z.B."/>
            <person name="Johannesson K."/>
            <person name="Butlin R.K."/>
            <person name="Leder E.H."/>
        </authorList>
    </citation>
    <scope>NUCLEOTIDE SEQUENCE [LARGE SCALE GENOMIC DNA]</scope>
    <source>
        <strain evidence="16">Snail1</strain>
        <tissue evidence="16">Muscle</tissue>
    </source>
</reference>
<dbReference type="SMART" id="SM00112">
    <property type="entry name" value="CA"/>
    <property type="match status" value="22"/>
</dbReference>
<evidence type="ECO:0000256" key="5">
    <source>
        <dbReference type="ARBA" id="ARBA00022737"/>
    </source>
</evidence>
<feature type="domain" description="Cadherin" evidence="15">
    <location>
        <begin position="1010"/>
        <end position="1110"/>
    </location>
</feature>
<keyword evidence="3 14" id="KW-0812">Transmembrane</keyword>
<dbReference type="PANTHER" id="PTHR24025:SF23">
    <property type="entry name" value="NEURAL-CADHERIN"/>
    <property type="match status" value="1"/>
</dbReference>
<feature type="domain" description="Cadherin" evidence="15">
    <location>
        <begin position="363"/>
        <end position="477"/>
    </location>
</feature>
<feature type="domain" description="Cadherin" evidence="15">
    <location>
        <begin position="2029"/>
        <end position="2133"/>
    </location>
</feature>
<dbReference type="Proteomes" id="UP001374579">
    <property type="component" value="Unassembled WGS sequence"/>
</dbReference>
<feature type="region of interest" description="Disordered" evidence="13">
    <location>
        <begin position="2924"/>
        <end position="3022"/>
    </location>
</feature>
<feature type="domain" description="Cadherin" evidence="15">
    <location>
        <begin position="1513"/>
        <end position="1611"/>
    </location>
</feature>
<feature type="domain" description="Cadherin" evidence="15">
    <location>
        <begin position="2248"/>
        <end position="2348"/>
    </location>
</feature>
<protein>
    <recommendedName>
        <fullName evidence="15">Cadherin domain-containing protein</fullName>
    </recommendedName>
</protein>
<feature type="domain" description="Cadherin" evidence="15">
    <location>
        <begin position="39"/>
        <end position="144"/>
    </location>
</feature>
<keyword evidence="12" id="KW-0175">Coiled coil</keyword>
<evidence type="ECO:0000256" key="7">
    <source>
        <dbReference type="ARBA" id="ARBA00022889"/>
    </source>
</evidence>
<evidence type="ECO:0000256" key="1">
    <source>
        <dbReference type="ARBA" id="ARBA00004370"/>
    </source>
</evidence>
<keyword evidence="5" id="KW-0677">Repeat</keyword>
<feature type="domain" description="Cadherin" evidence="15">
    <location>
        <begin position="2143"/>
        <end position="2236"/>
    </location>
</feature>
<feature type="domain" description="Cadherin" evidence="15">
    <location>
        <begin position="796"/>
        <end position="901"/>
    </location>
</feature>
<evidence type="ECO:0000313" key="17">
    <source>
        <dbReference type="Proteomes" id="UP001374579"/>
    </source>
</evidence>
<evidence type="ECO:0000256" key="6">
    <source>
        <dbReference type="ARBA" id="ARBA00022837"/>
    </source>
</evidence>
<evidence type="ECO:0000259" key="15">
    <source>
        <dbReference type="PROSITE" id="PS50268"/>
    </source>
</evidence>
<dbReference type="InterPro" id="IPR002126">
    <property type="entry name" value="Cadherin-like_dom"/>
</dbReference>
<feature type="domain" description="Cadherin" evidence="15">
    <location>
        <begin position="1612"/>
        <end position="1716"/>
    </location>
</feature>
<keyword evidence="8 14" id="KW-1133">Transmembrane helix</keyword>
<gene>
    <name evidence="16" type="ORF">V1264_020095</name>
</gene>
<proteinExistence type="predicted"/>
<feature type="domain" description="Cadherin" evidence="15">
    <location>
        <begin position="146"/>
        <end position="252"/>
    </location>
</feature>
<dbReference type="CDD" id="cd11304">
    <property type="entry name" value="Cadherin_repeat"/>
    <property type="match status" value="21"/>
</dbReference>
<feature type="domain" description="Cadherin" evidence="15">
    <location>
        <begin position="1717"/>
        <end position="1821"/>
    </location>
</feature>
<dbReference type="FunFam" id="2.60.40.60:FF:000104">
    <property type="entry name" value="cadherin-23 isoform X1"/>
    <property type="match status" value="1"/>
</dbReference>
<dbReference type="GO" id="GO:0007156">
    <property type="term" value="P:homophilic cell adhesion via plasma membrane adhesion molecules"/>
    <property type="evidence" value="ECO:0007669"/>
    <property type="project" value="InterPro"/>
</dbReference>
<keyword evidence="10" id="KW-1015">Disulfide bond</keyword>
<dbReference type="GO" id="GO:0005911">
    <property type="term" value="C:cell-cell junction"/>
    <property type="evidence" value="ECO:0007669"/>
    <property type="project" value="TreeGrafter"/>
</dbReference>
<dbReference type="PRINTS" id="PR00205">
    <property type="entry name" value="CADHERIN"/>
</dbReference>
<dbReference type="PROSITE" id="PS50268">
    <property type="entry name" value="CADHERIN_2"/>
    <property type="match status" value="22"/>
</dbReference>
<feature type="compositionally biased region" description="Polar residues" evidence="13">
    <location>
        <begin position="2941"/>
        <end position="2950"/>
    </location>
</feature>
<evidence type="ECO:0000256" key="10">
    <source>
        <dbReference type="ARBA" id="ARBA00023157"/>
    </source>
</evidence>
<feature type="compositionally biased region" description="Polar residues" evidence="13">
    <location>
        <begin position="2999"/>
        <end position="3016"/>
    </location>
</feature>
<name>A0AAN9GBQ3_9CAEN</name>
<feature type="domain" description="Cadherin" evidence="15">
    <location>
        <begin position="577"/>
        <end position="685"/>
    </location>
</feature>
<evidence type="ECO:0000256" key="12">
    <source>
        <dbReference type="SAM" id="Coils"/>
    </source>
</evidence>
<keyword evidence="6 11" id="KW-0106">Calcium</keyword>
<evidence type="ECO:0000256" key="14">
    <source>
        <dbReference type="SAM" id="Phobius"/>
    </source>
</evidence>
<feature type="domain" description="Cadherin" evidence="15">
    <location>
        <begin position="469"/>
        <end position="575"/>
    </location>
</feature>
<feature type="region of interest" description="Disordered" evidence="13">
    <location>
        <begin position="2612"/>
        <end position="2744"/>
    </location>
</feature>
<feature type="domain" description="Cadherin" evidence="15">
    <location>
        <begin position="1116"/>
        <end position="1220"/>
    </location>
</feature>
<dbReference type="FunFam" id="2.60.40.60:FF:000013">
    <property type="entry name" value="Cadherin EGF LAG seven-pass G-type receptor"/>
    <property type="match status" value="1"/>
</dbReference>
<feature type="domain" description="Cadherin" evidence="15">
    <location>
        <begin position="1337"/>
        <end position="1407"/>
    </location>
</feature>
<comment type="subcellular location">
    <subcellularLocation>
        <location evidence="1">Membrane</location>
    </subcellularLocation>
</comment>
<dbReference type="EMBL" id="JBAMIC010000010">
    <property type="protein sequence ID" value="KAK7101764.1"/>
    <property type="molecule type" value="Genomic_DNA"/>
</dbReference>
<dbReference type="Pfam" id="PF00028">
    <property type="entry name" value="Cadherin"/>
    <property type="match status" value="15"/>
</dbReference>
<feature type="coiled-coil region" evidence="12">
    <location>
        <begin position="2452"/>
        <end position="2479"/>
    </location>
</feature>
<dbReference type="FunFam" id="2.60.40.60:FF:000020">
    <property type="entry name" value="Dachsous cadherin-related 1b"/>
    <property type="match status" value="1"/>
</dbReference>
<evidence type="ECO:0000256" key="3">
    <source>
        <dbReference type="ARBA" id="ARBA00022692"/>
    </source>
</evidence>
<dbReference type="InterPro" id="IPR050971">
    <property type="entry name" value="Cadherin-domain_protein"/>
</dbReference>
<evidence type="ECO:0000256" key="2">
    <source>
        <dbReference type="ARBA" id="ARBA00022536"/>
    </source>
</evidence>
<comment type="caution">
    <text evidence="16">The sequence shown here is derived from an EMBL/GenBank/DDBJ whole genome shotgun (WGS) entry which is preliminary data.</text>
</comment>
<dbReference type="SUPFAM" id="SSF49313">
    <property type="entry name" value="Cadherin-like"/>
    <property type="match status" value="22"/>
</dbReference>
<keyword evidence="17" id="KW-1185">Reference proteome</keyword>
<accession>A0AAN9GBQ3</accession>
<dbReference type="GO" id="GO:0005509">
    <property type="term" value="F:calcium ion binding"/>
    <property type="evidence" value="ECO:0007669"/>
    <property type="project" value="UniProtKB-UniRule"/>
</dbReference>
<evidence type="ECO:0000256" key="11">
    <source>
        <dbReference type="PROSITE-ProRule" id="PRU00043"/>
    </source>
</evidence>
<dbReference type="InterPro" id="IPR020894">
    <property type="entry name" value="Cadherin_CS"/>
</dbReference>
<feature type="domain" description="Cadherin" evidence="15">
    <location>
        <begin position="1408"/>
        <end position="1512"/>
    </location>
</feature>
<feature type="transmembrane region" description="Helical" evidence="14">
    <location>
        <begin position="2579"/>
        <end position="2603"/>
    </location>
</feature>
<dbReference type="PANTHER" id="PTHR24025">
    <property type="entry name" value="DESMOGLEIN FAMILY MEMBER"/>
    <property type="match status" value="1"/>
</dbReference>
<organism evidence="16 17">
    <name type="scientific">Littorina saxatilis</name>
    <dbReference type="NCBI Taxonomy" id="31220"/>
    <lineage>
        <taxon>Eukaryota</taxon>
        <taxon>Metazoa</taxon>
        <taxon>Spiralia</taxon>
        <taxon>Lophotrochozoa</taxon>
        <taxon>Mollusca</taxon>
        <taxon>Gastropoda</taxon>
        <taxon>Caenogastropoda</taxon>
        <taxon>Littorinimorpha</taxon>
        <taxon>Littorinoidea</taxon>
        <taxon>Littorinidae</taxon>
        <taxon>Littorina</taxon>
    </lineage>
</organism>
<feature type="domain" description="Cadherin" evidence="15">
    <location>
        <begin position="902"/>
        <end position="1009"/>
    </location>
</feature>